<protein>
    <recommendedName>
        <fullName evidence="2">DUF2117 domain-containing protein</fullName>
    </recommendedName>
</protein>
<dbReference type="InterPro" id="IPR012032">
    <property type="entry name" value="UCP006598"/>
</dbReference>
<accession>A0A0W8FAF0</accession>
<dbReference type="EMBL" id="LNQE01001433">
    <property type="protein sequence ID" value="KUG17570.1"/>
    <property type="molecule type" value="Genomic_DNA"/>
</dbReference>
<proteinExistence type="predicted"/>
<comment type="caution">
    <text evidence="1">The sequence shown here is derived from an EMBL/GenBank/DDBJ whole genome shotgun (WGS) entry which is preliminary data.</text>
</comment>
<gene>
    <name evidence="1" type="ORF">ASZ90_012742</name>
</gene>
<organism evidence="1">
    <name type="scientific">hydrocarbon metagenome</name>
    <dbReference type="NCBI Taxonomy" id="938273"/>
    <lineage>
        <taxon>unclassified sequences</taxon>
        <taxon>metagenomes</taxon>
        <taxon>ecological metagenomes</taxon>
    </lineage>
</organism>
<evidence type="ECO:0008006" key="2">
    <source>
        <dbReference type="Google" id="ProtNLM"/>
    </source>
</evidence>
<evidence type="ECO:0000313" key="1">
    <source>
        <dbReference type="EMBL" id="KUG17570.1"/>
    </source>
</evidence>
<sequence length="424" mass="44854">MSRIVEAIGKLEAILDGNVCFSRREGLQEVLNLPKEEQASSKGFHIEKMIPPSSKRIGVVVHGPEIIDSGGAVQLIDHLKQMGRVNAVLGGTMGRVAVIDADLEGIITINTRRRPSISIRDMAADSDIVIILNQAKSRETGLAFGTMVARLAGIDKPLIQIDCGGRFVADLTLGHEASDSENLNEEGLAVAASLAADLGLDLLRPRPRDCTLIQGDTVRRIMTGVIPGEVISVNGMVIGRAIGAEVEVKACGGRIVALKGAEPKAHGLEKLSRVDLENAIIRSGSIRRSTARPRIKGARGEGAAFIDHCAEDAFEAAGGAAVALTVGDDTTAIAGDILARLGIAVVGIVDGDADHLAQSLTILPGSIIIRVRPGYDDIIGRRAREEIFRGEDRISISALDLADRVADLAGELLLEREEVRSDLA</sequence>
<reference evidence="1" key="1">
    <citation type="journal article" date="2015" name="Proc. Natl. Acad. Sci. U.S.A.">
        <title>Networks of energetic and metabolic interactions define dynamics in microbial communities.</title>
        <authorList>
            <person name="Embree M."/>
            <person name="Liu J.K."/>
            <person name="Al-Bassam M.M."/>
            <person name="Zengler K."/>
        </authorList>
    </citation>
    <scope>NUCLEOTIDE SEQUENCE</scope>
</reference>
<dbReference type="AlphaFoldDB" id="A0A0W8FAF0"/>
<name>A0A0W8FAF0_9ZZZZ</name>
<dbReference type="Pfam" id="PF09890">
    <property type="entry name" value="DUF2117"/>
    <property type="match status" value="1"/>
</dbReference>